<dbReference type="OrthoDB" id="2386466at2759"/>
<accession>A0A9N9P411</accession>
<dbReference type="Proteomes" id="UP000789405">
    <property type="component" value="Unassembled WGS sequence"/>
</dbReference>
<gene>
    <name evidence="1" type="ORF">DERYTH_LOCUS23466</name>
</gene>
<dbReference type="EMBL" id="CAJVPY010035896">
    <property type="protein sequence ID" value="CAG8801486.1"/>
    <property type="molecule type" value="Genomic_DNA"/>
</dbReference>
<name>A0A9N9P411_9GLOM</name>
<keyword evidence="2" id="KW-1185">Reference proteome</keyword>
<comment type="caution">
    <text evidence="1">The sequence shown here is derived from an EMBL/GenBank/DDBJ whole genome shotgun (WGS) entry which is preliminary data.</text>
</comment>
<protein>
    <submittedName>
        <fullName evidence="1">22635_t:CDS:1</fullName>
    </submittedName>
</protein>
<evidence type="ECO:0000313" key="2">
    <source>
        <dbReference type="Proteomes" id="UP000789405"/>
    </source>
</evidence>
<organism evidence="1 2">
    <name type="scientific">Dentiscutata erythropus</name>
    <dbReference type="NCBI Taxonomy" id="1348616"/>
    <lineage>
        <taxon>Eukaryota</taxon>
        <taxon>Fungi</taxon>
        <taxon>Fungi incertae sedis</taxon>
        <taxon>Mucoromycota</taxon>
        <taxon>Glomeromycotina</taxon>
        <taxon>Glomeromycetes</taxon>
        <taxon>Diversisporales</taxon>
        <taxon>Gigasporaceae</taxon>
        <taxon>Dentiscutata</taxon>
    </lineage>
</organism>
<evidence type="ECO:0000313" key="1">
    <source>
        <dbReference type="EMBL" id="CAG8801486.1"/>
    </source>
</evidence>
<feature type="non-terminal residue" evidence="1">
    <location>
        <position position="95"/>
    </location>
</feature>
<dbReference type="AlphaFoldDB" id="A0A9N9P411"/>
<sequence>MVYNEKIDLFDIIDFDYNPEMYDVLLTDVFSKDLHEEISEMLKTKYLSYSPDKEFKEVNGIIFGRNHRVFVSLPVKIMKETKNVHFLVDTSSPTT</sequence>
<proteinExistence type="predicted"/>
<reference evidence="1" key="1">
    <citation type="submission" date="2021-06" db="EMBL/GenBank/DDBJ databases">
        <authorList>
            <person name="Kallberg Y."/>
            <person name="Tangrot J."/>
            <person name="Rosling A."/>
        </authorList>
    </citation>
    <scope>NUCLEOTIDE SEQUENCE</scope>
    <source>
        <strain evidence="1">MA453B</strain>
    </source>
</reference>